<organism evidence="2 3">
    <name type="scientific">Streptomyces varsoviensis</name>
    <dbReference type="NCBI Taxonomy" id="67373"/>
    <lineage>
        <taxon>Bacteria</taxon>
        <taxon>Bacillati</taxon>
        <taxon>Actinomycetota</taxon>
        <taxon>Actinomycetes</taxon>
        <taxon>Kitasatosporales</taxon>
        <taxon>Streptomycetaceae</taxon>
        <taxon>Streptomyces</taxon>
    </lineage>
</organism>
<protein>
    <submittedName>
        <fullName evidence="2">ATPase</fullName>
    </submittedName>
</protein>
<accession>A0ABR5JCV5</accession>
<dbReference type="EMBL" id="LGUT01000343">
    <property type="protein sequence ID" value="KOG91250.1"/>
    <property type="molecule type" value="Genomic_DNA"/>
</dbReference>
<proteinExistence type="predicted"/>
<sequence length="140" mass="16195">VAIGGRALPWHDRRLFAELMLDRDLCGHRRSAAEQAHVFFDRGIPDIVGYLRLEGLPVPPHLHAAAQRFRYRRRVFIAPPWPDIYTQDAERRQSYETARRTHDAMAAAYTAYGYELVPLPRASVEERVRFVTRELARQGA</sequence>
<gene>
    <name evidence="2" type="ORF">ADK38_04225</name>
</gene>
<dbReference type="Pfam" id="PF13521">
    <property type="entry name" value="AAA_28"/>
    <property type="match status" value="1"/>
</dbReference>
<name>A0ABR5JCV5_9ACTN</name>
<feature type="non-terminal residue" evidence="2">
    <location>
        <position position="1"/>
    </location>
</feature>
<feature type="domain" description="NadR/Ttd14 AAA" evidence="1">
    <location>
        <begin position="4"/>
        <end position="127"/>
    </location>
</feature>
<dbReference type="Proteomes" id="UP000037020">
    <property type="component" value="Unassembled WGS sequence"/>
</dbReference>
<dbReference type="InterPro" id="IPR027417">
    <property type="entry name" value="P-loop_NTPase"/>
</dbReference>
<dbReference type="SUPFAM" id="SSF52540">
    <property type="entry name" value="P-loop containing nucleoside triphosphate hydrolases"/>
    <property type="match status" value="1"/>
</dbReference>
<keyword evidence="3" id="KW-1185">Reference proteome</keyword>
<comment type="caution">
    <text evidence="2">The sequence shown here is derived from an EMBL/GenBank/DDBJ whole genome shotgun (WGS) entry which is preliminary data.</text>
</comment>
<evidence type="ECO:0000259" key="1">
    <source>
        <dbReference type="Pfam" id="PF13521"/>
    </source>
</evidence>
<dbReference type="InterPro" id="IPR038727">
    <property type="entry name" value="NadR/Ttd14_AAA_dom"/>
</dbReference>
<evidence type="ECO:0000313" key="3">
    <source>
        <dbReference type="Proteomes" id="UP000037020"/>
    </source>
</evidence>
<reference evidence="2 3" key="1">
    <citation type="submission" date="2015-07" db="EMBL/GenBank/DDBJ databases">
        <authorList>
            <person name="Ju K.-S."/>
            <person name="Doroghazi J.R."/>
            <person name="Metcalf W.W."/>
        </authorList>
    </citation>
    <scope>NUCLEOTIDE SEQUENCE [LARGE SCALE GENOMIC DNA]</scope>
    <source>
        <strain evidence="2 3">NRRL B-3589</strain>
    </source>
</reference>
<evidence type="ECO:0000313" key="2">
    <source>
        <dbReference type="EMBL" id="KOG91250.1"/>
    </source>
</evidence>
<dbReference type="Gene3D" id="3.40.50.300">
    <property type="entry name" value="P-loop containing nucleotide triphosphate hydrolases"/>
    <property type="match status" value="1"/>
</dbReference>